<dbReference type="PANTHER" id="PTHR35011">
    <property type="entry name" value="2,3-DIKETO-L-GULONATE TRAP TRANSPORTER SMALL PERMEASE PROTEIN YIAM"/>
    <property type="match status" value="1"/>
</dbReference>
<reference evidence="11" key="1">
    <citation type="submission" date="2017-05" db="EMBL/GenBank/DDBJ databases">
        <authorList>
            <person name="Varghese N."/>
            <person name="Submissions S."/>
        </authorList>
    </citation>
    <scope>NUCLEOTIDE SEQUENCE</scope>
    <source>
        <strain evidence="11">Su22</strain>
    </source>
</reference>
<keyword evidence="4" id="KW-0997">Cell inner membrane</keyword>
<dbReference type="InterPro" id="IPR007387">
    <property type="entry name" value="TRAP_DctQ"/>
</dbReference>
<evidence type="ECO:0000313" key="11">
    <source>
        <dbReference type="EMBL" id="SMP68274.1"/>
    </source>
</evidence>
<dbReference type="Pfam" id="PF04290">
    <property type="entry name" value="DctQ"/>
    <property type="match status" value="1"/>
</dbReference>
<evidence type="ECO:0000256" key="9">
    <source>
        <dbReference type="SAM" id="Phobius"/>
    </source>
</evidence>
<keyword evidence="5 9" id="KW-0812">Transmembrane</keyword>
<organism evidence="11 12">
    <name type="scientific">Anoxynatronum buryatiense</name>
    <dbReference type="NCBI Taxonomy" id="489973"/>
    <lineage>
        <taxon>Bacteria</taxon>
        <taxon>Bacillati</taxon>
        <taxon>Bacillota</taxon>
        <taxon>Clostridia</taxon>
        <taxon>Eubacteriales</taxon>
        <taxon>Clostridiaceae</taxon>
        <taxon>Anoxynatronum</taxon>
    </lineage>
</organism>
<keyword evidence="3" id="KW-1003">Cell membrane</keyword>
<dbReference type="GO" id="GO:0005886">
    <property type="term" value="C:plasma membrane"/>
    <property type="evidence" value="ECO:0007669"/>
    <property type="project" value="UniProtKB-SubCell"/>
</dbReference>
<dbReference type="Proteomes" id="UP001158066">
    <property type="component" value="Unassembled WGS sequence"/>
</dbReference>
<evidence type="ECO:0000313" key="12">
    <source>
        <dbReference type="Proteomes" id="UP001158066"/>
    </source>
</evidence>
<feature type="transmembrane region" description="Helical" evidence="9">
    <location>
        <begin position="26"/>
        <end position="46"/>
    </location>
</feature>
<name>A0AA45WYT6_9CLOT</name>
<feature type="transmembrane region" description="Helical" evidence="9">
    <location>
        <begin position="146"/>
        <end position="171"/>
    </location>
</feature>
<feature type="transmembrane region" description="Helical" evidence="9">
    <location>
        <begin position="66"/>
        <end position="84"/>
    </location>
</feature>
<comment type="caution">
    <text evidence="11">The sequence shown here is derived from an EMBL/GenBank/DDBJ whole genome shotgun (WGS) entry which is preliminary data.</text>
</comment>
<dbReference type="GO" id="GO:0015740">
    <property type="term" value="P:C4-dicarboxylate transport"/>
    <property type="evidence" value="ECO:0007669"/>
    <property type="project" value="TreeGrafter"/>
</dbReference>
<evidence type="ECO:0000256" key="6">
    <source>
        <dbReference type="ARBA" id="ARBA00022989"/>
    </source>
</evidence>
<comment type="subcellular location">
    <subcellularLocation>
        <location evidence="1">Cell inner membrane</location>
        <topology evidence="1">Multi-pass membrane protein</topology>
    </subcellularLocation>
</comment>
<dbReference type="InterPro" id="IPR055348">
    <property type="entry name" value="DctQ"/>
</dbReference>
<keyword evidence="2" id="KW-0813">Transport</keyword>
<dbReference type="GO" id="GO:0022857">
    <property type="term" value="F:transmembrane transporter activity"/>
    <property type="evidence" value="ECO:0007669"/>
    <property type="project" value="TreeGrafter"/>
</dbReference>
<keyword evidence="6 9" id="KW-1133">Transmembrane helix</keyword>
<gene>
    <name evidence="11" type="ORF">SAMN06296020_11682</name>
</gene>
<dbReference type="AlphaFoldDB" id="A0AA45WYT6"/>
<keyword evidence="12" id="KW-1185">Reference proteome</keyword>
<dbReference type="RefSeq" id="WP_283410493.1">
    <property type="nucleotide sequence ID" value="NZ_FXUF01000016.1"/>
</dbReference>
<evidence type="ECO:0000256" key="4">
    <source>
        <dbReference type="ARBA" id="ARBA00022519"/>
    </source>
</evidence>
<evidence type="ECO:0000259" key="10">
    <source>
        <dbReference type="Pfam" id="PF04290"/>
    </source>
</evidence>
<accession>A0AA45WYT6</accession>
<sequence>MKKKLKSMGVVFEKADKVIEKTIKGISYLSGICLIGIMLVAFFNVLGEKLRMWGFSVSGVPASTEIIQYLHIPVVFLAAAHVTLERGHTKIDLLSCKFPKEVQKIFNTFGNICGMAICAFISQRGFVQMTRFKMRNQMSSISGVGFPLWPFAMILAVGFAMLSFTFFWSIIREFAIKSDKRGEEL</sequence>
<protein>
    <submittedName>
        <fullName evidence="11">TRAP-type C4-dicarboxylate transport system, small permease component</fullName>
    </submittedName>
</protein>
<evidence type="ECO:0000256" key="5">
    <source>
        <dbReference type="ARBA" id="ARBA00022692"/>
    </source>
</evidence>
<evidence type="ECO:0000256" key="1">
    <source>
        <dbReference type="ARBA" id="ARBA00004429"/>
    </source>
</evidence>
<dbReference type="PANTHER" id="PTHR35011:SF10">
    <property type="entry name" value="TRAP TRANSPORTER SMALL PERMEASE PROTEIN"/>
    <property type="match status" value="1"/>
</dbReference>
<evidence type="ECO:0000256" key="3">
    <source>
        <dbReference type="ARBA" id="ARBA00022475"/>
    </source>
</evidence>
<keyword evidence="7 9" id="KW-0472">Membrane</keyword>
<evidence type="ECO:0000256" key="8">
    <source>
        <dbReference type="ARBA" id="ARBA00038436"/>
    </source>
</evidence>
<feature type="domain" description="Tripartite ATP-independent periplasmic transporters DctQ component" evidence="10">
    <location>
        <begin position="37"/>
        <end position="174"/>
    </location>
</feature>
<dbReference type="EMBL" id="FXUF01000016">
    <property type="protein sequence ID" value="SMP68274.1"/>
    <property type="molecule type" value="Genomic_DNA"/>
</dbReference>
<evidence type="ECO:0000256" key="2">
    <source>
        <dbReference type="ARBA" id="ARBA00022448"/>
    </source>
</evidence>
<feature type="transmembrane region" description="Helical" evidence="9">
    <location>
        <begin position="105"/>
        <end position="126"/>
    </location>
</feature>
<comment type="similarity">
    <text evidence="8">Belongs to the TRAP transporter small permease family.</text>
</comment>
<proteinExistence type="inferred from homology"/>
<evidence type="ECO:0000256" key="7">
    <source>
        <dbReference type="ARBA" id="ARBA00023136"/>
    </source>
</evidence>